<dbReference type="Pfam" id="PF05954">
    <property type="entry name" value="Phage_GPD"/>
    <property type="match status" value="1"/>
</dbReference>
<organism evidence="1">
    <name type="scientific">mine drainage metagenome</name>
    <dbReference type="NCBI Taxonomy" id="410659"/>
    <lineage>
        <taxon>unclassified sequences</taxon>
        <taxon>metagenomes</taxon>
        <taxon>ecological metagenomes</taxon>
    </lineage>
</organism>
<dbReference type="Gene3D" id="2.30.110.50">
    <property type="match status" value="1"/>
</dbReference>
<dbReference type="Gene3D" id="4.10.220.110">
    <property type="match status" value="1"/>
</dbReference>
<reference evidence="1" key="2">
    <citation type="journal article" date="2014" name="ISME J.">
        <title>Microbial stratification in low pH oxic and suboxic macroscopic growths along an acid mine drainage.</title>
        <authorList>
            <person name="Mendez-Garcia C."/>
            <person name="Mesa V."/>
            <person name="Sprenger R.R."/>
            <person name="Richter M."/>
            <person name="Diez M.S."/>
            <person name="Solano J."/>
            <person name="Bargiela R."/>
            <person name="Golyshina O.V."/>
            <person name="Manteca A."/>
            <person name="Ramos J.L."/>
            <person name="Gallego J.R."/>
            <person name="Llorente I."/>
            <person name="Martins Dos Santos V.A."/>
            <person name="Jensen O.N."/>
            <person name="Pelaez A.I."/>
            <person name="Sanchez J."/>
            <person name="Ferrer M."/>
        </authorList>
    </citation>
    <scope>NUCLEOTIDE SEQUENCE</scope>
</reference>
<feature type="non-terminal residue" evidence="1">
    <location>
        <position position="266"/>
    </location>
</feature>
<feature type="non-terminal residue" evidence="1">
    <location>
        <position position="1"/>
    </location>
</feature>
<proteinExistence type="predicted"/>
<dbReference type="Gene3D" id="3.55.50.10">
    <property type="entry name" value="Baseplate protein-like domains"/>
    <property type="match status" value="1"/>
</dbReference>
<accession>T0ZV82</accession>
<reference evidence="1" key="1">
    <citation type="submission" date="2013-08" db="EMBL/GenBank/DDBJ databases">
        <authorList>
            <person name="Mendez C."/>
            <person name="Richter M."/>
            <person name="Ferrer M."/>
            <person name="Sanchez J."/>
        </authorList>
    </citation>
    <scope>NUCLEOTIDE SEQUENCE</scope>
</reference>
<dbReference type="AlphaFoldDB" id="T0ZV82"/>
<dbReference type="EMBL" id="AUZX01014342">
    <property type="protein sequence ID" value="EQD32559.1"/>
    <property type="molecule type" value="Genomic_DNA"/>
</dbReference>
<name>T0ZV82_9ZZZZ</name>
<sequence>QKERVDPMPPEEAGHLSFALSIEGFSREDFSVVDFSGREAMNELFSFRIRLVSEKQDIDPGNTLGRPVTFRIESSRDGTHSTTPYHGTFSEFRVLHQATPYTFYEAVLVPRAHILTRSRISEVFTSEKGIPDILEDVLKGEGFSSQDYSLRMRESYRGRSFVCQFEESGMSFIDRWAEREGITYYFDHEDKKDRLVLFDHPSYKPAWNKSLSYRPSAELDVGFSDDSLQEWSLRVVPVPHRVVVSDFNYRKANLEIEENRILDSRG</sequence>
<gene>
    <name evidence="1" type="ORF">B1A_19445</name>
</gene>
<comment type="caution">
    <text evidence="1">The sequence shown here is derived from an EMBL/GenBank/DDBJ whole genome shotgun (WGS) entry which is preliminary data.</text>
</comment>
<protein>
    <submittedName>
        <fullName evidence="1">Rhs element Vgr protein</fullName>
    </submittedName>
</protein>
<dbReference type="SUPFAM" id="SSF69279">
    <property type="entry name" value="Phage tail proteins"/>
    <property type="match status" value="1"/>
</dbReference>
<evidence type="ECO:0000313" key="1">
    <source>
        <dbReference type="EMBL" id="EQD32559.1"/>
    </source>
</evidence>